<dbReference type="PROSITE" id="PS50297">
    <property type="entry name" value="ANK_REP_REGION"/>
    <property type="match status" value="3"/>
</dbReference>
<feature type="repeat" description="ANK" evidence="1">
    <location>
        <begin position="177"/>
        <end position="209"/>
    </location>
</feature>
<organism evidence="3 4">
    <name type="scientific">Zoarces viviparus</name>
    <name type="common">Viviparous eelpout</name>
    <name type="synonym">Blennius viviparus</name>
    <dbReference type="NCBI Taxonomy" id="48416"/>
    <lineage>
        <taxon>Eukaryota</taxon>
        <taxon>Metazoa</taxon>
        <taxon>Chordata</taxon>
        <taxon>Craniata</taxon>
        <taxon>Vertebrata</taxon>
        <taxon>Euteleostomi</taxon>
        <taxon>Actinopterygii</taxon>
        <taxon>Neopterygii</taxon>
        <taxon>Teleostei</taxon>
        <taxon>Neoteleostei</taxon>
        <taxon>Acanthomorphata</taxon>
        <taxon>Eupercaria</taxon>
        <taxon>Perciformes</taxon>
        <taxon>Cottioidei</taxon>
        <taxon>Zoarcales</taxon>
        <taxon>Zoarcidae</taxon>
        <taxon>Zoarcinae</taxon>
        <taxon>Zoarces</taxon>
    </lineage>
</organism>
<protein>
    <submittedName>
        <fullName evidence="3">Uncharacterized protein</fullName>
    </submittedName>
</protein>
<dbReference type="PANTHER" id="PTHR24176">
    <property type="entry name" value="ANKYRIN REPEAT DOMAIN-CONTAINING PROTEIN 31-RELATED"/>
    <property type="match status" value="1"/>
</dbReference>
<feature type="compositionally biased region" description="Basic and acidic residues" evidence="2">
    <location>
        <begin position="287"/>
        <end position="312"/>
    </location>
</feature>
<keyword evidence="4" id="KW-1185">Reference proteome</keyword>
<dbReference type="Pfam" id="PF00023">
    <property type="entry name" value="Ank"/>
    <property type="match status" value="1"/>
</dbReference>
<feature type="region of interest" description="Disordered" evidence="2">
    <location>
        <begin position="275"/>
        <end position="312"/>
    </location>
</feature>
<feature type="region of interest" description="Disordered" evidence="2">
    <location>
        <begin position="626"/>
        <end position="646"/>
    </location>
</feature>
<dbReference type="InterPro" id="IPR002110">
    <property type="entry name" value="Ankyrin_rpt"/>
</dbReference>
<sequence length="700" mass="76018">MTDSCNQEHGRNGDASSSDDDSVSLLCDHINLQSREVPEDMEVDDLDSQFGNKEQEKEAGTEMNGLNPPESGLPSCAQSAAGRADPTSQSAKVWQSVKLPNKIQVNKRNGKGETLLHKACKRGDLVQVQALIQAGISINAKDNAGWTALHEASAFGTEAVVEELLKAGANVHVRSVDGVTPLLDAVYAGYYQVVKLLLQYGSNPSDRNGAGLRPLDMAVEEDIKELLSLSVSSVPCEAPARHRTPGNLRTQTFVLMSGHECGTLSGDASSEAHWLSRSDTANVASRHSGDGDRARKPGDIQPGRKDSAAAADRHSQTLTVVLEEVGSKQTEISAWPLTGPEDAGRYHAALTQVQKVLMEALTKQQLEKDALAQRYRSVPGCLLQRLLKSHLASLASRQRTVVELLQVQVRLADVYVTSKARLSTQPPNHEGSSGVRWPAASAAGEAHSCDQTGRQRRRRVTRTSAVRSTPPSGARGRSASRPPAPLVTLLLKKDATRTDVPKQKASGCQSSATQAGNTSRRVSFQMKGNNALIQTQAEDNRPQLSELIQRGVMPSGGALQLLLKGLRHLAHVQGDGSIKDSKGKTHRAPERWLESILGNNIPVSSTYAWDKVMFADRPLSHYLLHTEAEGDEPQTRRGSAGSSPEGLTTEAAILRRLMRIKIIHLVDDEELLPNAVMDRYWEKLLQRDCSESEDWSTELL</sequence>
<dbReference type="InterPro" id="IPR036770">
    <property type="entry name" value="Ankyrin_rpt-contain_sf"/>
</dbReference>
<dbReference type="Proteomes" id="UP001488805">
    <property type="component" value="Unassembled WGS sequence"/>
</dbReference>
<feature type="region of interest" description="Disordered" evidence="2">
    <location>
        <begin position="422"/>
        <end position="485"/>
    </location>
</feature>
<dbReference type="PROSITE" id="PS50088">
    <property type="entry name" value="ANK_REPEAT"/>
    <property type="match status" value="3"/>
</dbReference>
<feature type="repeat" description="ANK" evidence="1">
    <location>
        <begin position="111"/>
        <end position="143"/>
    </location>
</feature>
<feature type="region of interest" description="Disordered" evidence="2">
    <location>
        <begin position="497"/>
        <end position="520"/>
    </location>
</feature>
<dbReference type="Pfam" id="PF12796">
    <property type="entry name" value="Ank_2"/>
    <property type="match status" value="1"/>
</dbReference>
<feature type="region of interest" description="Disordered" evidence="2">
    <location>
        <begin position="1"/>
        <end position="93"/>
    </location>
</feature>
<feature type="compositionally biased region" description="Polar residues" evidence="2">
    <location>
        <begin position="422"/>
        <end position="431"/>
    </location>
</feature>
<evidence type="ECO:0000313" key="4">
    <source>
        <dbReference type="Proteomes" id="UP001488805"/>
    </source>
</evidence>
<evidence type="ECO:0000256" key="1">
    <source>
        <dbReference type="PROSITE-ProRule" id="PRU00023"/>
    </source>
</evidence>
<evidence type="ECO:0000313" key="3">
    <source>
        <dbReference type="EMBL" id="KAK9523174.1"/>
    </source>
</evidence>
<feature type="repeat" description="ANK" evidence="1">
    <location>
        <begin position="144"/>
        <end position="176"/>
    </location>
</feature>
<dbReference type="EMBL" id="JBCEZU010000221">
    <property type="protein sequence ID" value="KAK9523174.1"/>
    <property type="molecule type" value="Genomic_DNA"/>
</dbReference>
<feature type="compositionally biased region" description="Polar residues" evidence="2">
    <location>
        <begin position="636"/>
        <end position="646"/>
    </location>
</feature>
<evidence type="ECO:0000256" key="2">
    <source>
        <dbReference type="SAM" id="MobiDB-lite"/>
    </source>
</evidence>
<proteinExistence type="predicted"/>
<feature type="compositionally biased region" description="Basic and acidic residues" evidence="2">
    <location>
        <begin position="1"/>
        <end position="12"/>
    </location>
</feature>
<dbReference type="SMART" id="SM00248">
    <property type="entry name" value="ANK"/>
    <property type="match status" value="3"/>
</dbReference>
<accession>A0AAW1EKP3</accession>
<comment type="caution">
    <text evidence="3">The sequence shown here is derived from an EMBL/GenBank/DDBJ whole genome shotgun (WGS) entry which is preliminary data.</text>
</comment>
<reference evidence="3 4" key="1">
    <citation type="journal article" date="2024" name="Genome Biol. Evol.">
        <title>Chromosome-level genome assembly of the viviparous eelpout Zoarces viviparus.</title>
        <authorList>
            <person name="Fuhrmann N."/>
            <person name="Brasseur M.V."/>
            <person name="Bakowski C.E."/>
            <person name="Podsiadlowski L."/>
            <person name="Prost S."/>
            <person name="Krehenwinkel H."/>
            <person name="Mayer C."/>
        </authorList>
    </citation>
    <scope>NUCLEOTIDE SEQUENCE [LARGE SCALE GENOMIC DNA]</scope>
    <source>
        <strain evidence="3">NO-MEL_2022_Ind0_liver</strain>
    </source>
</reference>
<dbReference type="PANTHER" id="PTHR24176:SF14">
    <property type="entry name" value="ANKYRIN REPEAT DOMAIN-CONTAINING PROTEIN 31"/>
    <property type="match status" value="1"/>
</dbReference>
<dbReference type="Gene3D" id="1.25.40.20">
    <property type="entry name" value="Ankyrin repeat-containing domain"/>
    <property type="match status" value="1"/>
</dbReference>
<dbReference type="InterPro" id="IPR042334">
    <property type="entry name" value="ANKRD31"/>
</dbReference>
<dbReference type="SUPFAM" id="SSF48403">
    <property type="entry name" value="Ankyrin repeat"/>
    <property type="match status" value="1"/>
</dbReference>
<keyword evidence="1" id="KW-0040">ANK repeat</keyword>
<feature type="compositionally biased region" description="Polar residues" evidence="2">
    <location>
        <begin position="506"/>
        <end position="520"/>
    </location>
</feature>
<gene>
    <name evidence="3" type="ORF">VZT92_019585</name>
</gene>
<dbReference type="AlphaFoldDB" id="A0AAW1EKP3"/>
<name>A0AAW1EKP3_ZOAVI</name>